<dbReference type="SUPFAM" id="SSF51735">
    <property type="entry name" value="NAD(P)-binding Rossmann-fold domains"/>
    <property type="match status" value="1"/>
</dbReference>
<dbReference type="Pfam" id="PF00107">
    <property type="entry name" value="ADH_zinc_N"/>
    <property type="match status" value="1"/>
</dbReference>
<dbReference type="InterPro" id="IPR013149">
    <property type="entry name" value="ADH-like_C"/>
</dbReference>
<dbReference type="GO" id="GO:0016616">
    <property type="term" value="F:oxidoreductase activity, acting on the CH-OH group of donors, NAD or NADP as acceptor"/>
    <property type="evidence" value="ECO:0007669"/>
    <property type="project" value="InterPro"/>
</dbReference>
<dbReference type="OMA" id="IHMTIIN"/>
<dbReference type="Gramene" id="BGIOSGA017108-TA">
    <property type="protein sequence ID" value="BGIOSGA017108-PA"/>
    <property type="gene ID" value="BGIOSGA017108"/>
</dbReference>
<keyword evidence="2" id="KW-0862">Zinc</keyword>
<evidence type="ECO:0000259" key="4">
    <source>
        <dbReference type="Pfam" id="PF00107"/>
    </source>
</evidence>
<reference evidence="5 6" key="1">
    <citation type="journal article" date="2005" name="PLoS Biol.">
        <title>The genomes of Oryza sativa: a history of duplications.</title>
        <authorList>
            <person name="Yu J."/>
            <person name="Wang J."/>
            <person name="Lin W."/>
            <person name="Li S."/>
            <person name="Li H."/>
            <person name="Zhou J."/>
            <person name="Ni P."/>
            <person name="Dong W."/>
            <person name="Hu S."/>
            <person name="Zeng C."/>
            <person name="Zhang J."/>
            <person name="Zhang Y."/>
            <person name="Li R."/>
            <person name="Xu Z."/>
            <person name="Li S."/>
            <person name="Li X."/>
            <person name="Zheng H."/>
            <person name="Cong L."/>
            <person name="Lin L."/>
            <person name="Yin J."/>
            <person name="Geng J."/>
            <person name="Li G."/>
            <person name="Shi J."/>
            <person name="Liu J."/>
            <person name="Lv H."/>
            <person name="Li J."/>
            <person name="Wang J."/>
            <person name="Deng Y."/>
            <person name="Ran L."/>
            <person name="Shi X."/>
            <person name="Wang X."/>
            <person name="Wu Q."/>
            <person name="Li C."/>
            <person name="Ren X."/>
            <person name="Wang J."/>
            <person name="Wang X."/>
            <person name="Li D."/>
            <person name="Liu D."/>
            <person name="Zhang X."/>
            <person name="Ji Z."/>
            <person name="Zhao W."/>
            <person name="Sun Y."/>
            <person name="Zhang Z."/>
            <person name="Bao J."/>
            <person name="Han Y."/>
            <person name="Dong L."/>
            <person name="Ji J."/>
            <person name="Chen P."/>
            <person name="Wu S."/>
            <person name="Liu J."/>
            <person name="Xiao Y."/>
            <person name="Bu D."/>
            <person name="Tan J."/>
            <person name="Yang L."/>
            <person name="Ye C."/>
            <person name="Zhang J."/>
            <person name="Xu J."/>
            <person name="Zhou Y."/>
            <person name="Yu Y."/>
            <person name="Zhang B."/>
            <person name="Zhuang S."/>
            <person name="Wei H."/>
            <person name="Liu B."/>
            <person name="Lei M."/>
            <person name="Yu H."/>
            <person name="Li Y."/>
            <person name="Xu H."/>
            <person name="Wei S."/>
            <person name="He X."/>
            <person name="Fang L."/>
            <person name="Zhang Z."/>
            <person name="Zhang Y."/>
            <person name="Huang X."/>
            <person name="Su Z."/>
            <person name="Tong W."/>
            <person name="Li J."/>
            <person name="Tong Z."/>
            <person name="Li S."/>
            <person name="Ye J."/>
            <person name="Wang L."/>
            <person name="Fang L."/>
            <person name="Lei T."/>
            <person name="Chen C."/>
            <person name="Chen H."/>
            <person name="Xu Z."/>
            <person name="Li H."/>
            <person name="Huang H."/>
            <person name="Zhang F."/>
            <person name="Xu H."/>
            <person name="Li N."/>
            <person name="Zhao C."/>
            <person name="Li S."/>
            <person name="Dong L."/>
            <person name="Huang Y."/>
            <person name="Li L."/>
            <person name="Xi Y."/>
            <person name="Qi Q."/>
            <person name="Li W."/>
            <person name="Zhang B."/>
            <person name="Hu W."/>
            <person name="Zhang Y."/>
            <person name="Tian X."/>
            <person name="Jiao Y."/>
            <person name="Liang X."/>
            <person name="Jin J."/>
            <person name="Gao L."/>
            <person name="Zheng W."/>
            <person name="Hao B."/>
            <person name="Liu S."/>
            <person name="Wang W."/>
            <person name="Yuan L."/>
            <person name="Cao M."/>
            <person name="McDermott J."/>
            <person name="Samudrala R."/>
            <person name="Wang J."/>
            <person name="Wong G.K."/>
            <person name="Yang H."/>
        </authorList>
    </citation>
    <scope>NUCLEOTIDE SEQUENCE [LARGE SCALE GENOMIC DNA]</scope>
    <source>
        <strain evidence="6">cv. 93-11</strain>
    </source>
</reference>
<name>A2XXH0_ORYSI</name>
<dbReference type="GO" id="GO:0046872">
    <property type="term" value="F:metal ion binding"/>
    <property type="evidence" value="ECO:0007669"/>
    <property type="project" value="UniProtKB-KW"/>
</dbReference>
<dbReference type="PANTHER" id="PTHR42683">
    <property type="entry name" value="ALDEHYDE REDUCTASE"/>
    <property type="match status" value="1"/>
</dbReference>
<sequence>MRQHGLCEAGKHVGVVGLGGLGHVAVKFARAFGMRVTVISTSPVKRQEALERLGADGFIVSTNASEMKSYGRTSY</sequence>
<gene>
    <name evidence="5" type="ORF">OsI_17376</name>
</gene>
<keyword evidence="1" id="KW-0479">Metal-binding</keyword>
<dbReference type="AlphaFoldDB" id="A2XXH0"/>
<dbReference type="InterPro" id="IPR036291">
    <property type="entry name" value="NAD(P)-bd_dom_sf"/>
</dbReference>
<evidence type="ECO:0000313" key="5">
    <source>
        <dbReference type="EMBL" id="EAY95530.1"/>
    </source>
</evidence>
<dbReference type="Proteomes" id="UP000007015">
    <property type="component" value="Chromosome 4"/>
</dbReference>
<dbReference type="STRING" id="39946.A2XXH0"/>
<dbReference type="InterPro" id="IPR047109">
    <property type="entry name" value="CAD-like"/>
</dbReference>
<accession>A2XXH0</accession>
<organism evidence="5 6">
    <name type="scientific">Oryza sativa subsp. indica</name>
    <name type="common">Rice</name>
    <dbReference type="NCBI Taxonomy" id="39946"/>
    <lineage>
        <taxon>Eukaryota</taxon>
        <taxon>Viridiplantae</taxon>
        <taxon>Streptophyta</taxon>
        <taxon>Embryophyta</taxon>
        <taxon>Tracheophyta</taxon>
        <taxon>Spermatophyta</taxon>
        <taxon>Magnoliopsida</taxon>
        <taxon>Liliopsida</taxon>
        <taxon>Poales</taxon>
        <taxon>Poaceae</taxon>
        <taxon>BOP clade</taxon>
        <taxon>Oryzoideae</taxon>
        <taxon>Oryzeae</taxon>
        <taxon>Oryzinae</taxon>
        <taxon>Oryza</taxon>
        <taxon>Oryza sativa</taxon>
    </lineage>
</organism>
<proteinExistence type="predicted"/>
<dbReference type="HOGENOM" id="CLU_2675458_0_0_1"/>
<dbReference type="EMBL" id="CM000129">
    <property type="protein sequence ID" value="EAY95530.1"/>
    <property type="molecule type" value="Genomic_DNA"/>
</dbReference>
<feature type="domain" description="Alcohol dehydrogenase-like C-terminal" evidence="4">
    <location>
        <begin position="20"/>
        <end position="66"/>
    </location>
</feature>
<keyword evidence="6" id="KW-1185">Reference proteome</keyword>
<evidence type="ECO:0000256" key="1">
    <source>
        <dbReference type="ARBA" id="ARBA00022723"/>
    </source>
</evidence>
<evidence type="ECO:0000256" key="3">
    <source>
        <dbReference type="ARBA" id="ARBA00023002"/>
    </source>
</evidence>
<keyword evidence="3" id="KW-0560">Oxidoreductase</keyword>
<evidence type="ECO:0000256" key="2">
    <source>
        <dbReference type="ARBA" id="ARBA00022833"/>
    </source>
</evidence>
<evidence type="ECO:0000313" key="6">
    <source>
        <dbReference type="Proteomes" id="UP000007015"/>
    </source>
</evidence>
<dbReference type="Gene3D" id="3.40.50.720">
    <property type="entry name" value="NAD(P)-binding Rossmann-like Domain"/>
    <property type="match status" value="1"/>
</dbReference>
<protein>
    <recommendedName>
        <fullName evidence="4">Alcohol dehydrogenase-like C-terminal domain-containing protein</fullName>
    </recommendedName>
</protein>